<name>A0A161KE39_9ZZZZ</name>
<accession>A0A161KE39</accession>
<protein>
    <recommendedName>
        <fullName evidence="2">Phosphoglyceromutase</fullName>
    </recommendedName>
</protein>
<gene>
    <name evidence="1" type="ORF">MGWOODY_Tha2137</name>
</gene>
<organism evidence="1">
    <name type="scientific">hydrothermal vent metagenome</name>
    <dbReference type="NCBI Taxonomy" id="652676"/>
    <lineage>
        <taxon>unclassified sequences</taxon>
        <taxon>metagenomes</taxon>
        <taxon>ecological metagenomes</taxon>
    </lineage>
</organism>
<proteinExistence type="predicted"/>
<dbReference type="AlphaFoldDB" id="A0A161KE39"/>
<evidence type="ECO:0008006" key="2">
    <source>
        <dbReference type="Google" id="ProtNLM"/>
    </source>
</evidence>
<dbReference type="InterPro" id="IPR002591">
    <property type="entry name" value="Phosphodiest/P_Trfase"/>
</dbReference>
<reference evidence="1" key="1">
    <citation type="submission" date="2015-10" db="EMBL/GenBank/DDBJ databases">
        <authorList>
            <person name="Gilbert D.G."/>
        </authorList>
    </citation>
    <scope>NUCLEOTIDE SEQUENCE</scope>
</reference>
<sequence length="374" mass="42081">MKTIFSTLIFLLCAQSSYAAENLILISVDGLRWQETFTGADKDLIENKDFVKDSEKLKQDLWRDSAEERRKTLMPFLWNTIIPNGVIIGNRATGSLMDVANPWYFSYPGYNEMLTGAADPEINSNKKIANKNVTFLEWANNQSQYKGKVAAFGSWDVFPYILNTERSQLPVNAGFMPAEGKTLTAKENFLNELQTEVPSPWDNVRLDAFTYGFAAEYIKREQPNIIYISLGETDDFAHDGDYDHYLYSAQRDDAFIGKLWALLQSLPQYKNNTNLLITSDHGRGKTAADWQHHASKRAVEVYMKDLFETYPNGVEGSQSTWFAAMGPDIRSAGEIKPKNTIHLQQVTATALRTLGINPEDFSAAAAPAITEALK</sequence>
<dbReference type="Pfam" id="PF01663">
    <property type="entry name" value="Phosphodiest"/>
    <property type="match status" value="1"/>
</dbReference>
<dbReference type="EMBL" id="CZQC01000060">
    <property type="protein sequence ID" value="CUS42022.1"/>
    <property type="molecule type" value="Genomic_DNA"/>
</dbReference>
<dbReference type="InterPro" id="IPR017850">
    <property type="entry name" value="Alkaline_phosphatase_core_sf"/>
</dbReference>
<evidence type="ECO:0000313" key="1">
    <source>
        <dbReference type="EMBL" id="CUS42022.1"/>
    </source>
</evidence>
<dbReference type="Gene3D" id="3.40.720.10">
    <property type="entry name" value="Alkaline Phosphatase, subunit A"/>
    <property type="match status" value="1"/>
</dbReference>
<dbReference type="SUPFAM" id="SSF53649">
    <property type="entry name" value="Alkaline phosphatase-like"/>
    <property type="match status" value="1"/>
</dbReference>